<dbReference type="Proteomes" id="UP000611215">
    <property type="component" value="Unassembled WGS sequence"/>
</dbReference>
<dbReference type="PANTHER" id="PTHR22916">
    <property type="entry name" value="GLYCOSYLTRANSFERASE"/>
    <property type="match status" value="1"/>
</dbReference>
<evidence type="ECO:0000313" key="3">
    <source>
        <dbReference type="Proteomes" id="UP000611215"/>
    </source>
</evidence>
<reference evidence="2 3" key="1">
    <citation type="submission" date="2020-11" db="EMBL/GenBank/DDBJ databases">
        <title>Winogradskyella marina sp. nov., isolated from marine sediment.</title>
        <authorList>
            <person name="Bo J."/>
            <person name="Wang S."/>
            <person name="Song X."/>
            <person name="Du Z."/>
        </authorList>
    </citation>
    <scope>NUCLEOTIDE SEQUENCE [LARGE SCALE GENOMIC DNA]</scope>
    <source>
        <strain evidence="2 3">F6397</strain>
    </source>
</reference>
<sequence>MNKQTKPLVSVSVVTYNHANYIKQCLDGILMQKTTFPYEIILGEDDSTDGTRAICKNYAERFPVKIRLFLRSRKDVIKINGNPTGRFNFMENLKSCQGKFIALCEGDDYWTDPLKLQKQVDLLESSPNLVACHHWQKNAVLQEGLFIEKDAPKKGHGYFPKKIATVENIFSNEMRVKTRTVMFRNIIDPNFFPYWFSEVAFGDVPLSFLLGKHGDFGFIDEEMAVYRLTGNGVSTAGLEELGNNQFYVQHFKNWIDIWDFADKHYNYKFHKQASKTVISFYRIIESNLPTKMSSFLHIMKFNLLERRISLFKSFTAAKWLCLQYFKKNRVKVKKKIRY</sequence>
<keyword evidence="3" id="KW-1185">Reference proteome</keyword>
<dbReference type="InterPro" id="IPR029044">
    <property type="entry name" value="Nucleotide-diphossugar_trans"/>
</dbReference>
<gene>
    <name evidence="2" type="ORF">ITJ86_13775</name>
</gene>
<dbReference type="Pfam" id="PF00535">
    <property type="entry name" value="Glycos_transf_2"/>
    <property type="match status" value="1"/>
</dbReference>
<dbReference type="CDD" id="cd00761">
    <property type="entry name" value="Glyco_tranf_GTA_type"/>
    <property type="match status" value="1"/>
</dbReference>
<accession>A0ABS0END9</accession>
<dbReference type="Gene3D" id="3.90.550.10">
    <property type="entry name" value="Spore Coat Polysaccharide Biosynthesis Protein SpsA, Chain A"/>
    <property type="match status" value="1"/>
</dbReference>
<dbReference type="PANTHER" id="PTHR22916:SF3">
    <property type="entry name" value="UDP-GLCNAC:BETAGAL BETA-1,3-N-ACETYLGLUCOSAMINYLTRANSFERASE-LIKE PROTEIN 1"/>
    <property type="match status" value="1"/>
</dbReference>
<name>A0ABS0END9_9FLAO</name>
<dbReference type="SUPFAM" id="SSF53448">
    <property type="entry name" value="Nucleotide-diphospho-sugar transferases"/>
    <property type="match status" value="1"/>
</dbReference>
<comment type="caution">
    <text evidence="2">The sequence shown here is derived from an EMBL/GenBank/DDBJ whole genome shotgun (WGS) entry which is preliminary data.</text>
</comment>
<feature type="domain" description="Glycosyltransferase 2-like" evidence="1">
    <location>
        <begin position="10"/>
        <end position="135"/>
    </location>
</feature>
<proteinExistence type="predicted"/>
<evidence type="ECO:0000313" key="2">
    <source>
        <dbReference type="EMBL" id="MBF8150975.1"/>
    </source>
</evidence>
<dbReference type="RefSeq" id="WP_195872231.1">
    <property type="nucleotide sequence ID" value="NZ_JADOET010000013.1"/>
</dbReference>
<organism evidence="2 3">
    <name type="scientific">Winogradskyella marina</name>
    <dbReference type="NCBI Taxonomy" id="2785530"/>
    <lineage>
        <taxon>Bacteria</taxon>
        <taxon>Pseudomonadati</taxon>
        <taxon>Bacteroidota</taxon>
        <taxon>Flavobacteriia</taxon>
        <taxon>Flavobacteriales</taxon>
        <taxon>Flavobacteriaceae</taxon>
        <taxon>Winogradskyella</taxon>
    </lineage>
</organism>
<evidence type="ECO:0000259" key="1">
    <source>
        <dbReference type="Pfam" id="PF00535"/>
    </source>
</evidence>
<protein>
    <submittedName>
        <fullName evidence="2">Glycosyltransferase family 2 protein</fullName>
    </submittedName>
</protein>
<dbReference type="EMBL" id="JADOET010000013">
    <property type="protein sequence ID" value="MBF8150975.1"/>
    <property type="molecule type" value="Genomic_DNA"/>
</dbReference>
<dbReference type="InterPro" id="IPR001173">
    <property type="entry name" value="Glyco_trans_2-like"/>
</dbReference>